<dbReference type="InterPro" id="IPR001851">
    <property type="entry name" value="ABC_transp_permease"/>
</dbReference>
<feature type="transmembrane region" description="Helical" evidence="9">
    <location>
        <begin position="201"/>
        <end position="233"/>
    </location>
</feature>
<keyword evidence="2" id="KW-0813">Transport</keyword>
<organism evidence="10">
    <name type="scientific">freshwater metagenome</name>
    <dbReference type="NCBI Taxonomy" id="449393"/>
    <lineage>
        <taxon>unclassified sequences</taxon>
        <taxon>metagenomes</taxon>
        <taxon>ecological metagenomes</taxon>
    </lineage>
</organism>
<evidence type="ECO:0000256" key="5">
    <source>
        <dbReference type="ARBA" id="ARBA00022692"/>
    </source>
</evidence>
<evidence type="ECO:0000256" key="9">
    <source>
        <dbReference type="SAM" id="Phobius"/>
    </source>
</evidence>
<feature type="transmembrane region" description="Helical" evidence="9">
    <location>
        <begin position="245"/>
        <end position="266"/>
    </location>
</feature>
<evidence type="ECO:0000256" key="7">
    <source>
        <dbReference type="ARBA" id="ARBA00023136"/>
    </source>
</evidence>
<evidence type="ECO:0000256" key="4">
    <source>
        <dbReference type="ARBA" id="ARBA00022519"/>
    </source>
</evidence>
<protein>
    <submittedName>
        <fullName evidence="10">Unannotated protein</fullName>
    </submittedName>
</protein>
<evidence type="ECO:0000256" key="8">
    <source>
        <dbReference type="SAM" id="MobiDB-lite"/>
    </source>
</evidence>
<keyword evidence="4" id="KW-0997">Cell inner membrane</keyword>
<dbReference type="GO" id="GO:0022857">
    <property type="term" value="F:transmembrane transporter activity"/>
    <property type="evidence" value="ECO:0007669"/>
    <property type="project" value="InterPro"/>
</dbReference>
<keyword evidence="3" id="KW-1003">Cell membrane</keyword>
<dbReference type="PANTHER" id="PTHR32196:SF71">
    <property type="entry name" value="AUTOINDUCER 2 IMPORT SYSTEM PERMEASE PROTEIN LSRD"/>
    <property type="match status" value="1"/>
</dbReference>
<reference evidence="10" key="1">
    <citation type="submission" date="2020-05" db="EMBL/GenBank/DDBJ databases">
        <authorList>
            <person name="Chiriac C."/>
            <person name="Salcher M."/>
            <person name="Ghai R."/>
            <person name="Kavagutti S V."/>
        </authorList>
    </citation>
    <scope>NUCLEOTIDE SEQUENCE</scope>
</reference>
<evidence type="ECO:0000313" key="10">
    <source>
        <dbReference type="EMBL" id="CAB4751727.1"/>
    </source>
</evidence>
<keyword evidence="5 9" id="KW-0812">Transmembrane</keyword>
<comment type="subcellular location">
    <subcellularLocation>
        <location evidence="1">Cell membrane</location>
        <topology evidence="1">Multi-pass membrane protein</topology>
    </subcellularLocation>
</comment>
<keyword evidence="6 9" id="KW-1133">Transmembrane helix</keyword>
<gene>
    <name evidence="10" type="ORF">UFOPK2810_00883</name>
</gene>
<evidence type="ECO:0000256" key="6">
    <source>
        <dbReference type="ARBA" id="ARBA00022989"/>
    </source>
</evidence>
<proteinExistence type="predicted"/>
<evidence type="ECO:0000256" key="2">
    <source>
        <dbReference type="ARBA" id="ARBA00022448"/>
    </source>
</evidence>
<feature type="region of interest" description="Disordered" evidence="8">
    <location>
        <begin position="277"/>
        <end position="311"/>
    </location>
</feature>
<evidence type="ECO:0000256" key="3">
    <source>
        <dbReference type="ARBA" id="ARBA00022475"/>
    </source>
</evidence>
<feature type="transmembrane region" description="Helical" evidence="9">
    <location>
        <begin position="74"/>
        <end position="93"/>
    </location>
</feature>
<dbReference type="EMBL" id="CAEZYZ010000135">
    <property type="protein sequence ID" value="CAB4751727.1"/>
    <property type="molecule type" value="Genomic_DNA"/>
</dbReference>
<feature type="transmembrane region" description="Helical" evidence="9">
    <location>
        <begin position="113"/>
        <end position="136"/>
    </location>
</feature>
<dbReference type="Pfam" id="PF02653">
    <property type="entry name" value="BPD_transp_2"/>
    <property type="match status" value="1"/>
</dbReference>
<dbReference type="PANTHER" id="PTHR32196">
    <property type="entry name" value="ABC TRANSPORTER PERMEASE PROTEIN YPHD-RELATED-RELATED"/>
    <property type="match status" value="1"/>
</dbReference>
<accession>A0A6J6TZE4</accession>
<dbReference type="CDD" id="cd06579">
    <property type="entry name" value="TM_PBP1_transp_AraH_like"/>
    <property type="match status" value="1"/>
</dbReference>
<name>A0A6J6TZE4_9ZZZZ</name>
<dbReference type="AlphaFoldDB" id="A0A6J6TZE4"/>
<dbReference type="GO" id="GO:0005886">
    <property type="term" value="C:plasma membrane"/>
    <property type="evidence" value="ECO:0007669"/>
    <property type="project" value="UniProtKB-SubCell"/>
</dbReference>
<feature type="transmembrane region" description="Helical" evidence="9">
    <location>
        <begin position="167"/>
        <end position="189"/>
    </location>
</feature>
<feature type="transmembrane region" description="Helical" evidence="9">
    <location>
        <begin position="43"/>
        <end position="67"/>
    </location>
</feature>
<sequence>MSEILLIAFPMALLIIVRDIDLSVASSLTLASAVIGIAYEATLSMPIAVIAGLLTGSLCGLVNGLLVTKLGLSSLAVTIGTLALYRGLCFVLLGDMPISSFPMEWTDLAFYPIGSTFLPWSVVLLAAFGGLFWYLLHGTRFGRWCYAIGQGEEAAAYSGIPVGRVRLVLFVLTGFMAGLAGFVYTLRFASASPDGAMGYELIVIAAVLFGGVAIAGGIGTMWGVIAAVLVWGASRSLLQLAGFDANALVIVSGLLLLVSVAIPQLISRVRDQLAHRSPRSGAATRGEALPPSGSEVVHSSPAGAGHDQGSN</sequence>
<evidence type="ECO:0000256" key="1">
    <source>
        <dbReference type="ARBA" id="ARBA00004651"/>
    </source>
</evidence>
<keyword evidence="7 9" id="KW-0472">Membrane</keyword>